<evidence type="ECO:0000313" key="3">
    <source>
        <dbReference type="Proteomes" id="UP001642360"/>
    </source>
</evidence>
<dbReference type="EMBL" id="CAUOFW020010390">
    <property type="protein sequence ID" value="CAK9188270.1"/>
    <property type="molecule type" value="Genomic_DNA"/>
</dbReference>
<name>A0ABC8V4L5_9AQUA</name>
<gene>
    <name evidence="2" type="ORF">ILEXP_LOCUS58934</name>
</gene>
<dbReference type="AlphaFoldDB" id="A0ABC8V4L5"/>
<evidence type="ECO:0000256" key="1">
    <source>
        <dbReference type="SAM" id="SignalP"/>
    </source>
</evidence>
<accession>A0ABC8V4L5</accession>
<keyword evidence="1" id="KW-0732">Signal</keyword>
<protein>
    <recommendedName>
        <fullName evidence="4">Secreted protein</fullName>
    </recommendedName>
</protein>
<evidence type="ECO:0008006" key="4">
    <source>
        <dbReference type="Google" id="ProtNLM"/>
    </source>
</evidence>
<reference evidence="2 3" key="1">
    <citation type="submission" date="2024-02" db="EMBL/GenBank/DDBJ databases">
        <authorList>
            <person name="Vignale AGUSTIN F."/>
            <person name="Sosa J E."/>
            <person name="Modenutti C."/>
        </authorList>
    </citation>
    <scope>NUCLEOTIDE SEQUENCE [LARGE SCALE GENOMIC DNA]</scope>
</reference>
<organism evidence="2 3">
    <name type="scientific">Ilex paraguariensis</name>
    <name type="common">yerba mate</name>
    <dbReference type="NCBI Taxonomy" id="185542"/>
    <lineage>
        <taxon>Eukaryota</taxon>
        <taxon>Viridiplantae</taxon>
        <taxon>Streptophyta</taxon>
        <taxon>Embryophyta</taxon>
        <taxon>Tracheophyta</taxon>
        <taxon>Spermatophyta</taxon>
        <taxon>Magnoliopsida</taxon>
        <taxon>eudicotyledons</taxon>
        <taxon>Gunneridae</taxon>
        <taxon>Pentapetalae</taxon>
        <taxon>asterids</taxon>
        <taxon>campanulids</taxon>
        <taxon>Aquifoliales</taxon>
        <taxon>Aquifoliaceae</taxon>
        <taxon>Ilex</taxon>
    </lineage>
</organism>
<dbReference type="Proteomes" id="UP001642360">
    <property type="component" value="Unassembled WGS sequence"/>
</dbReference>
<evidence type="ECO:0000313" key="2">
    <source>
        <dbReference type="EMBL" id="CAK9188270.1"/>
    </source>
</evidence>
<keyword evidence="3" id="KW-1185">Reference proteome</keyword>
<feature type="chain" id="PRO_5044840311" description="Secreted protein" evidence="1">
    <location>
        <begin position="21"/>
        <end position="78"/>
    </location>
</feature>
<comment type="caution">
    <text evidence="2">The sequence shown here is derived from an EMBL/GenBank/DDBJ whole genome shotgun (WGS) entry which is preliminary data.</text>
</comment>
<sequence>MVVISSAFLVRLFCLSLALASATTSSSSPLEILVQRITDCGTSSFNFHTTKNFISTIFVVWNRLNRFNFMAFGNGLKG</sequence>
<feature type="signal peptide" evidence="1">
    <location>
        <begin position="1"/>
        <end position="20"/>
    </location>
</feature>
<proteinExistence type="predicted"/>